<evidence type="ECO:0000256" key="10">
    <source>
        <dbReference type="ARBA" id="ARBA00049007"/>
    </source>
</evidence>
<dbReference type="HAMAP" id="MF_00160">
    <property type="entry name" value="SerC_aminotrans_5"/>
    <property type="match status" value="1"/>
</dbReference>
<dbReference type="Proteomes" id="UP000033166">
    <property type="component" value="Chromosome I"/>
</dbReference>
<evidence type="ECO:0000256" key="9">
    <source>
        <dbReference type="ARBA" id="ARBA00047630"/>
    </source>
</evidence>
<accession>A0A0D6DXW8</accession>
<feature type="binding site" evidence="11">
    <location>
        <position position="41"/>
    </location>
    <ligand>
        <name>L-glutamate</name>
        <dbReference type="ChEBI" id="CHEBI:29985"/>
    </ligand>
</feature>
<keyword evidence="5 11" id="KW-0028">Amino-acid biosynthesis</keyword>
<keyword evidence="7 11" id="KW-0663">Pyridoxal phosphate</keyword>
<dbReference type="InterPro" id="IPR015424">
    <property type="entry name" value="PyrdxlP-dep_Trfase"/>
</dbReference>
<evidence type="ECO:0000256" key="7">
    <source>
        <dbReference type="ARBA" id="ARBA00022898"/>
    </source>
</evidence>
<comment type="pathway">
    <text evidence="2 11 12">Amino-acid biosynthesis; L-serine biosynthesis; L-serine from 3-phospho-D-glycerate: step 2/3.</text>
</comment>
<dbReference type="GO" id="GO:0004648">
    <property type="term" value="F:O-phospho-L-serine:2-oxoglutarate aminotransferase activity"/>
    <property type="evidence" value="ECO:0007669"/>
    <property type="project" value="UniProtKB-UniRule"/>
</dbReference>
<dbReference type="RefSeq" id="WP_047915873.1">
    <property type="nucleotide sequence ID" value="NZ_LN774769.1"/>
</dbReference>
<evidence type="ECO:0000256" key="1">
    <source>
        <dbReference type="ARBA" id="ARBA00003483"/>
    </source>
</evidence>
<dbReference type="SUPFAM" id="SSF53383">
    <property type="entry name" value="PLP-dependent transferases"/>
    <property type="match status" value="1"/>
</dbReference>
<proteinExistence type="inferred from homology"/>
<evidence type="ECO:0000313" key="14">
    <source>
        <dbReference type="EMBL" id="CEN28813.1"/>
    </source>
</evidence>
<feature type="binding site" evidence="11">
    <location>
        <position position="101"/>
    </location>
    <ligand>
        <name>pyridoxal 5'-phosphate</name>
        <dbReference type="ChEBI" id="CHEBI:597326"/>
    </ligand>
</feature>
<dbReference type="InterPro" id="IPR020578">
    <property type="entry name" value="Aminotrans_V_PyrdxlP_BS"/>
</dbReference>
<feature type="binding site" evidence="11">
    <location>
        <begin position="75"/>
        <end position="76"/>
    </location>
    <ligand>
        <name>pyridoxal 5'-phosphate</name>
        <dbReference type="ChEBI" id="CHEBI:597326"/>
    </ligand>
</feature>
<keyword evidence="4 11" id="KW-0032">Aminotransferase</keyword>
<dbReference type="InterPro" id="IPR015421">
    <property type="entry name" value="PyrdxlP-dep_Trfase_major"/>
</dbReference>
<dbReference type="Gene3D" id="3.40.640.10">
    <property type="entry name" value="Type I PLP-dependent aspartate aminotransferase-like (Major domain)"/>
    <property type="match status" value="1"/>
</dbReference>
<evidence type="ECO:0000256" key="4">
    <source>
        <dbReference type="ARBA" id="ARBA00022576"/>
    </source>
</evidence>
<evidence type="ECO:0000256" key="8">
    <source>
        <dbReference type="ARBA" id="ARBA00023299"/>
    </source>
</evidence>
<evidence type="ECO:0000256" key="2">
    <source>
        <dbReference type="ARBA" id="ARBA00005099"/>
    </source>
</evidence>
<dbReference type="PROSITE" id="PS00595">
    <property type="entry name" value="AA_TRANSFER_CLASS_5"/>
    <property type="match status" value="1"/>
</dbReference>
<dbReference type="FunFam" id="3.90.1150.10:FF:000006">
    <property type="entry name" value="Phosphoserine aminotransferase"/>
    <property type="match status" value="1"/>
</dbReference>
<comment type="function">
    <text evidence="1 11">Catalyzes the reversible conversion of 3-phosphohydroxypyruvate to phosphoserine and of 3-hydroxy-2-oxo-4-phosphonooxybutanoate to phosphohydroxythreonine.</text>
</comment>
<dbReference type="Gene3D" id="3.90.1150.10">
    <property type="entry name" value="Aspartate Aminotransferase, domain 1"/>
    <property type="match status" value="1"/>
</dbReference>
<dbReference type="AlphaFoldDB" id="A0A0D6DXW8"/>
<feature type="domain" description="Aminotransferase class V" evidence="13">
    <location>
        <begin position="3"/>
        <end position="352"/>
    </location>
</feature>
<dbReference type="GO" id="GO:0030170">
    <property type="term" value="F:pyridoxal phosphate binding"/>
    <property type="evidence" value="ECO:0007669"/>
    <property type="project" value="UniProtKB-UniRule"/>
</dbReference>
<dbReference type="EMBL" id="LN774769">
    <property type="protein sequence ID" value="CEN28813.1"/>
    <property type="molecule type" value="Genomic_DNA"/>
</dbReference>
<feature type="binding site" evidence="11">
    <location>
        <position position="199"/>
    </location>
    <ligand>
        <name>pyridoxal 5'-phosphate</name>
        <dbReference type="ChEBI" id="CHEBI:597326"/>
    </ligand>
</feature>
<comment type="catalytic activity">
    <reaction evidence="10 11 12">
        <text>O-phospho-L-serine + 2-oxoglutarate = 3-phosphooxypyruvate + L-glutamate</text>
        <dbReference type="Rhea" id="RHEA:14329"/>
        <dbReference type="ChEBI" id="CHEBI:16810"/>
        <dbReference type="ChEBI" id="CHEBI:18110"/>
        <dbReference type="ChEBI" id="CHEBI:29985"/>
        <dbReference type="ChEBI" id="CHEBI:57524"/>
        <dbReference type="EC" id="2.6.1.52"/>
    </reaction>
</comment>
<name>A0A0D6DXW8_9LACT</name>
<dbReference type="PIRSF" id="PIRSF000525">
    <property type="entry name" value="SerC"/>
    <property type="match status" value="1"/>
</dbReference>
<dbReference type="NCBIfam" id="TIGR01364">
    <property type="entry name" value="serC_1"/>
    <property type="match status" value="1"/>
</dbReference>
<evidence type="ECO:0000313" key="15">
    <source>
        <dbReference type="Proteomes" id="UP000033166"/>
    </source>
</evidence>
<feature type="binding site" evidence="11">
    <location>
        <position position="156"/>
    </location>
    <ligand>
        <name>pyridoxal 5'-phosphate</name>
        <dbReference type="ChEBI" id="CHEBI:597326"/>
    </ligand>
</feature>
<keyword evidence="6 11" id="KW-0808">Transferase</keyword>
<feature type="binding site" evidence="11">
    <location>
        <begin position="240"/>
        <end position="241"/>
    </location>
    <ligand>
        <name>pyridoxal 5'-phosphate</name>
        <dbReference type="ChEBI" id="CHEBI:597326"/>
    </ligand>
</feature>
<evidence type="ECO:0000256" key="11">
    <source>
        <dbReference type="HAMAP-Rule" id="MF_00160"/>
    </source>
</evidence>
<feature type="modified residue" description="N6-(pyridoxal phosphate)lysine" evidence="11">
    <location>
        <position position="200"/>
    </location>
</feature>
<feature type="binding site" evidence="11">
    <location>
        <position position="176"/>
    </location>
    <ligand>
        <name>pyridoxal 5'-phosphate</name>
        <dbReference type="ChEBI" id="CHEBI:597326"/>
    </ligand>
</feature>
<dbReference type="Pfam" id="PF00266">
    <property type="entry name" value="Aminotran_5"/>
    <property type="match status" value="1"/>
</dbReference>
<dbReference type="EC" id="2.6.1.52" evidence="11"/>
<comment type="cofactor">
    <cofactor evidence="11">
        <name>pyridoxal 5'-phosphate</name>
        <dbReference type="ChEBI" id="CHEBI:597326"/>
    </cofactor>
    <text evidence="11">Binds 1 pyridoxal phosphate per subunit.</text>
</comment>
<dbReference type="KEGG" id="lpk:LACPI_1613"/>
<evidence type="ECO:0000256" key="5">
    <source>
        <dbReference type="ARBA" id="ARBA00022605"/>
    </source>
</evidence>
<dbReference type="InterPro" id="IPR000192">
    <property type="entry name" value="Aminotrans_V_dom"/>
</dbReference>
<dbReference type="HOGENOM" id="CLU_034866_0_2_9"/>
<organism evidence="14 15">
    <name type="scientific">Pseudolactococcus piscium MKFS47</name>
    <dbReference type="NCBI Taxonomy" id="297352"/>
    <lineage>
        <taxon>Bacteria</taxon>
        <taxon>Bacillati</taxon>
        <taxon>Bacillota</taxon>
        <taxon>Bacilli</taxon>
        <taxon>Lactobacillales</taxon>
        <taxon>Streptococcaceae</taxon>
        <taxon>Pseudolactococcus</taxon>
    </lineage>
</organism>
<dbReference type="UniPathway" id="UPA00135">
    <property type="reaction ID" value="UER00197"/>
</dbReference>
<dbReference type="PANTHER" id="PTHR43247">
    <property type="entry name" value="PHOSPHOSERINE AMINOTRANSFERASE"/>
    <property type="match status" value="1"/>
</dbReference>
<evidence type="ECO:0000256" key="3">
    <source>
        <dbReference type="ARBA" id="ARBA00006904"/>
    </source>
</evidence>
<evidence type="ECO:0000256" key="6">
    <source>
        <dbReference type="ARBA" id="ARBA00022679"/>
    </source>
</evidence>
<reference evidence="15" key="1">
    <citation type="submission" date="2015-01" db="EMBL/GenBank/DDBJ databases">
        <authorList>
            <person name="Andreevskaya M."/>
        </authorList>
    </citation>
    <scope>NUCLEOTIDE SEQUENCE [LARGE SCALE GENOMIC DNA]</scope>
    <source>
        <strain evidence="15">MKFS47</strain>
    </source>
</reference>
<comment type="similarity">
    <text evidence="3 11">Belongs to the class-V pyridoxal-phosphate-dependent aminotransferase family. SerC subfamily.</text>
</comment>
<comment type="catalytic activity">
    <reaction evidence="9 11">
        <text>4-(phosphooxy)-L-threonine + 2-oxoglutarate = (R)-3-hydroxy-2-oxo-4-phosphooxybutanoate + L-glutamate</text>
        <dbReference type="Rhea" id="RHEA:16573"/>
        <dbReference type="ChEBI" id="CHEBI:16810"/>
        <dbReference type="ChEBI" id="CHEBI:29985"/>
        <dbReference type="ChEBI" id="CHEBI:58452"/>
        <dbReference type="ChEBI" id="CHEBI:58538"/>
        <dbReference type="EC" id="2.6.1.52"/>
    </reaction>
</comment>
<evidence type="ECO:0000256" key="12">
    <source>
        <dbReference type="RuleBase" id="RU004505"/>
    </source>
</evidence>
<dbReference type="FunFam" id="3.40.640.10:FF:000010">
    <property type="entry name" value="Phosphoserine aminotransferase"/>
    <property type="match status" value="1"/>
</dbReference>
<comment type="subunit">
    <text evidence="11">Homodimer.</text>
</comment>
<sequence>MTVYNFSAGPAVLPKPVLEVAQKEMLDYRNSGMSVMELSHRSAEFDEIIKSAELRLRELMAIPDNYKVIFLQGGASLQFSMIPLNLAQKNKKAYYLVGGSWGKKAYTEAVKLAKTIDFQPELLASSEETVFNHIPTFDAKTIDKDAAYVHLTTNNTIEGTTIYDLPDTNGVPIVADMSSNILAVRYNVADFGLIYAGAQKNIGPAGVTIVIVREDLLNDEPVLSSMLDYRIQADNDSLYNTPPTYGIYMARLVFDYVASLGGVDAMETKNIEKANMLYDYIDQSEFYSNPVSVKADRSICNIPFVTPTDELDKLFNKEALEQDFKNIKGHRSVGGMRASIYNAFPLAGVEALVAFMKAFEEKNKG</sequence>
<comment type="caution">
    <text evidence="11">Lacks conserved residue(s) required for the propagation of feature annotation.</text>
</comment>
<dbReference type="GO" id="GO:0006564">
    <property type="term" value="P:L-serine biosynthetic process"/>
    <property type="evidence" value="ECO:0007669"/>
    <property type="project" value="UniProtKB-UniRule"/>
</dbReference>
<dbReference type="InterPro" id="IPR022278">
    <property type="entry name" value="Pser_aminoTfrase"/>
</dbReference>
<protein>
    <recommendedName>
        <fullName evidence="11">Phosphoserine aminotransferase</fullName>
        <ecNumber evidence="11">2.6.1.52</ecNumber>
    </recommendedName>
    <alternativeName>
        <fullName evidence="11">Phosphohydroxythreonine aminotransferase</fullName>
        <shortName evidence="11">PSAT</shortName>
    </alternativeName>
</protein>
<evidence type="ECO:0000259" key="13">
    <source>
        <dbReference type="Pfam" id="PF00266"/>
    </source>
</evidence>
<keyword evidence="8 11" id="KW-0718">Serine biosynthesis</keyword>
<dbReference type="STRING" id="1364.LP2241_40052"/>
<dbReference type="InterPro" id="IPR015422">
    <property type="entry name" value="PyrdxlP-dep_Trfase_small"/>
</dbReference>
<gene>
    <name evidence="11 14" type="primary">serC</name>
    <name evidence="14" type="ORF">LACPI_1613</name>
</gene>
<comment type="subcellular location">
    <subcellularLocation>
        <location evidence="11">Cytoplasm</location>
    </subcellularLocation>
</comment>
<keyword evidence="11" id="KW-0963">Cytoplasm</keyword>
<dbReference type="GO" id="GO:0005737">
    <property type="term" value="C:cytoplasm"/>
    <property type="evidence" value="ECO:0007669"/>
    <property type="project" value="UniProtKB-SubCell"/>
</dbReference>
<dbReference type="PANTHER" id="PTHR43247:SF1">
    <property type="entry name" value="PHOSPHOSERINE AMINOTRANSFERASE"/>
    <property type="match status" value="1"/>
</dbReference>
<dbReference type="NCBIfam" id="NF003764">
    <property type="entry name" value="PRK05355.1"/>
    <property type="match status" value="1"/>
</dbReference>